<protein>
    <submittedName>
        <fullName evidence="7">Membrane protein-like protein</fullName>
    </submittedName>
</protein>
<evidence type="ECO:0000256" key="4">
    <source>
        <dbReference type="ARBA" id="ARBA00023136"/>
    </source>
</evidence>
<accession>A7I9Z1</accession>
<organism evidence="7 8">
    <name type="scientific">Methanoregula boonei (strain DSM 21154 / JCM 14090 / 6A8)</name>
    <dbReference type="NCBI Taxonomy" id="456442"/>
    <lineage>
        <taxon>Archaea</taxon>
        <taxon>Methanobacteriati</taxon>
        <taxon>Methanobacteriota</taxon>
        <taxon>Stenosarchaea group</taxon>
        <taxon>Methanomicrobia</taxon>
        <taxon>Methanomicrobiales</taxon>
        <taxon>Methanoregulaceae</taxon>
        <taxon>Methanoregula</taxon>
    </lineage>
</organism>
<feature type="domain" description="Integral membrane bound transporter" evidence="6">
    <location>
        <begin position="60"/>
        <end position="172"/>
    </location>
</feature>
<feature type="transmembrane region" description="Helical" evidence="5">
    <location>
        <begin position="160"/>
        <end position="181"/>
    </location>
</feature>
<evidence type="ECO:0000256" key="1">
    <source>
        <dbReference type="ARBA" id="ARBA00004141"/>
    </source>
</evidence>
<dbReference type="AlphaFoldDB" id="A7I9Z1"/>
<keyword evidence="3 5" id="KW-1133">Transmembrane helix</keyword>
<feature type="transmembrane region" description="Helical" evidence="5">
    <location>
        <begin position="21"/>
        <end position="49"/>
    </location>
</feature>
<sequence length="184" mass="19398">MSGSKSSAGNPGRVAGYLRECAAALLTAVQFALVAAISFSIALIISTHFPGSSDSVMIGALWALISAIVVLQDTRSSTIKTAWLRIFGSFIGAVFSAVYLTFFPFSLAGMGILIGIVVFVCVLLRIPDHLRLAALTVGIVMVISALNPAIPPVINAADRFVEVIIGSSVAVCAAWIFQYVLHRE</sequence>
<dbReference type="Proteomes" id="UP000002408">
    <property type="component" value="Chromosome"/>
</dbReference>
<name>A7I9Z1_METB6</name>
<feature type="transmembrane region" description="Helical" evidence="5">
    <location>
        <begin position="133"/>
        <end position="154"/>
    </location>
</feature>
<dbReference type="OrthoDB" id="117717at2157"/>
<dbReference type="RefSeq" id="WP_012107607.1">
    <property type="nucleotide sequence ID" value="NC_009712.1"/>
</dbReference>
<evidence type="ECO:0000256" key="2">
    <source>
        <dbReference type="ARBA" id="ARBA00022692"/>
    </source>
</evidence>
<dbReference type="KEGG" id="mbn:Mboo_2038"/>
<keyword evidence="4 5" id="KW-0472">Membrane</keyword>
<dbReference type="InterPro" id="IPR049453">
    <property type="entry name" value="Memb_transporter_dom"/>
</dbReference>
<dbReference type="EMBL" id="CP000780">
    <property type="protein sequence ID" value="ABS56552.1"/>
    <property type="molecule type" value="Genomic_DNA"/>
</dbReference>
<dbReference type="GO" id="GO:0016020">
    <property type="term" value="C:membrane"/>
    <property type="evidence" value="ECO:0007669"/>
    <property type="project" value="UniProtKB-SubCell"/>
</dbReference>
<feature type="transmembrane region" description="Helical" evidence="5">
    <location>
        <begin position="55"/>
        <end position="71"/>
    </location>
</feature>
<dbReference type="GeneID" id="5411165"/>
<evidence type="ECO:0000256" key="3">
    <source>
        <dbReference type="ARBA" id="ARBA00022989"/>
    </source>
</evidence>
<dbReference type="Pfam" id="PF13515">
    <property type="entry name" value="FUSC_2"/>
    <property type="match status" value="1"/>
</dbReference>
<dbReference type="HOGENOM" id="CLU_1545494_0_0_2"/>
<keyword evidence="8" id="KW-1185">Reference proteome</keyword>
<reference evidence="8" key="1">
    <citation type="journal article" date="2015" name="Microbiology">
        <title>Genome of Methanoregula boonei 6A8 reveals adaptations to oligotrophic peatland environments.</title>
        <authorList>
            <person name="Braeuer S."/>
            <person name="Cadillo-Quiroz H."/>
            <person name="Kyrpides N."/>
            <person name="Woyke T."/>
            <person name="Goodwin L."/>
            <person name="Detter C."/>
            <person name="Podell S."/>
            <person name="Yavitt J.B."/>
            <person name="Zinder S.H."/>
        </authorList>
    </citation>
    <scope>NUCLEOTIDE SEQUENCE [LARGE SCALE GENOMIC DNA]</scope>
    <source>
        <strain evidence="8">DSM 21154 / JCM 14090 / 6A8</strain>
    </source>
</reference>
<evidence type="ECO:0000256" key="5">
    <source>
        <dbReference type="SAM" id="Phobius"/>
    </source>
</evidence>
<comment type="subcellular location">
    <subcellularLocation>
        <location evidence="1">Membrane</location>
        <topology evidence="1">Multi-pass membrane protein</topology>
    </subcellularLocation>
</comment>
<keyword evidence="2 5" id="KW-0812">Transmembrane</keyword>
<feature type="transmembrane region" description="Helical" evidence="5">
    <location>
        <begin position="108"/>
        <end position="126"/>
    </location>
</feature>
<evidence type="ECO:0000313" key="7">
    <source>
        <dbReference type="EMBL" id="ABS56552.1"/>
    </source>
</evidence>
<feature type="transmembrane region" description="Helical" evidence="5">
    <location>
        <begin position="83"/>
        <end position="102"/>
    </location>
</feature>
<evidence type="ECO:0000259" key="6">
    <source>
        <dbReference type="Pfam" id="PF13515"/>
    </source>
</evidence>
<gene>
    <name evidence="7" type="ordered locus">Mboo_2038</name>
</gene>
<dbReference type="TCDB" id="2.A.85.12.1">
    <property type="family name" value="the aromatic acid exporter (arae) family"/>
</dbReference>
<dbReference type="eggNOG" id="arCOG09488">
    <property type="taxonomic scope" value="Archaea"/>
</dbReference>
<proteinExistence type="predicted"/>
<evidence type="ECO:0000313" key="8">
    <source>
        <dbReference type="Proteomes" id="UP000002408"/>
    </source>
</evidence>